<reference evidence="16" key="1">
    <citation type="submission" date="2016-06" db="UniProtKB">
        <authorList>
            <consortium name="WormBaseParasite"/>
        </authorList>
    </citation>
    <scope>IDENTIFICATION</scope>
</reference>
<name>A0A183BDG5_9TREM</name>
<dbReference type="PANTHER" id="PTHR21506:SF0">
    <property type="entry name" value="CONSERVED OLIGOMERIC GOLGI COMPLEX SUBUNIT 6"/>
    <property type="match status" value="1"/>
</dbReference>
<evidence type="ECO:0000256" key="2">
    <source>
        <dbReference type="ARBA" id="ARBA00004395"/>
    </source>
</evidence>
<protein>
    <recommendedName>
        <fullName evidence="5 11">Conserved oligomeric Golgi complex subunit 6</fullName>
        <shortName evidence="11">COG complex subunit 6</shortName>
    </recommendedName>
    <alternativeName>
        <fullName evidence="10 11">Component of oligomeric Golgi complex 6</fullName>
    </alternativeName>
</protein>
<evidence type="ECO:0000256" key="7">
    <source>
        <dbReference type="ARBA" id="ARBA00022927"/>
    </source>
</evidence>
<comment type="similarity">
    <text evidence="3 11">Belongs to the COG6 family.</text>
</comment>
<evidence type="ECO:0000256" key="4">
    <source>
        <dbReference type="ARBA" id="ARBA00011166"/>
    </source>
</evidence>
<feature type="domain" description="Conserved Oligomeric Golgi complex subunit 6 C-terminal" evidence="13">
    <location>
        <begin position="181"/>
        <end position="239"/>
    </location>
</feature>
<dbReference type="InterPro" id="IPR048368">
    <property type="entry name" value="COG6_N"/>
</dbReference>
<evidence type="ECO:0000313" key="16">
    <source>
        <dbReference type="WBParaSite" id="ECPE_0001729501-mRNA-1"/>
    </source>
</evidence>
<keyword evidence="15" id="KW-1185">Reference proteome</keyword>
<dbReference type="InterPro" id="IPR048369">
    <property type="entry name" value="COG6_C"/>
</dbReference>
<dbReference type="OrthoDB" id="272987at2759"/>
<keyword evidence="7 11" id="KW-0653">Protein transport</keyword>
<comment type="function">
    <text evidence="1 11">Required for normal Golgi function.</text>
</comment>
<dbReference type="GO" id="GO:0006891">
    <property type="term" value="P:intra-Golgi vesicle-mediated transport"/>
    <property type="evidence" value="ECO:0007669"/>
    <property type="project" value="UniProtKB-UniRule"/>
</dbReference>
<proteinExistence type="inferred from homology"/>
<evidence type="ECO:0000256" key="1">
    <source>
        <dbReference type="ARBA" id="ARBA00003627"/>
    </source>
</evidence>
<dbReference type="GO" id="GO:0000139">
    <property type="term" value="C:Golgi membrane"/>
    <property type="evidence" value="ECO:0007669"/>
    <property type="project" value="UniProtKB-SubCell"/>
</dbReference>
<comment type="subcellular location">
    <subcellularLocation>
        <location evidence="2 11">Golgi apparatus membrane</location>
        <topology evidence="2 11">Peripheral membrane protein</topology>
    </subcellularLocation>
</comment>
<comment type="subunit">
    <text evidence="4">Component of the conserved oligomeric Golgi complex which is composed of eight different subunits and is required for normal Golgi morphology and localization.</text>
</comment>
<dbReference type="GO" id="GO:0015031">
    <property type="term" value="P:protein transport"/>
    <property type="evidence" value="ECO:0007669"/>
    <property type="project" value="UniProtKB-KW"/>
</dbReference>
<dbReference type="AlphaFoldDB" id="A0A183BDG5"/>
<accession>A0A183BDG5</accession>
<evidence type="ECO:0000259" key="12">
    <source>
        <dbReference type="Pfam" id="PF06419"/>
    </source>
</evidence>
<evidence type="ECO:0000256" key="10">
    <source>
        <dbReference type="ARBA" id="ARBA00031348"/>
    </source>
</evidence>
<evidence type="ECO:0000313" key="15">
    <source>
        <dbReference type="Proteomes" id="UP000272942"/>
    </source>
</evidence>
<dbReference type="WBParaSite" id="ECPE_0001729501-mRNA-1">
    <property type="protein sequence ID" value="ECPE_0001729501-mRNA-1"/>
    <property type="gene ID" value="ECPE_0001729501"/>
</dbReference>
<dbReference type="InterPro" id="IPR010490">
    <property type="entry name" value="COG6"/>
</dbReference>
<organism evidence="16">
    <name type="scientific">Echinostoma caproni</name>
    <dbReference type="NCBI Taxonomy" id="27848"/>
    <lineage>
        <taxon>Eukaryota</taxon>
        <taxon>Metazoa</taxon>
        <taxon>Spiralia</taxon>
        <taxon>Lophotrochozoa</taxon>
        <taxon>Platyhelminthes</taxon>
        <taxon>Trematoda</taxon>
        <taxon>Digenea</taxon>
        <taxon>Plagiorchiida</taxon>
        <taxon>Echinostomata</taxon>
        <taxon>Echinostomatoidea</taxon>
        <taxon>Echinostomatidae</taxon>
        <taxon>Echinostoma</taxon>
    </lineage>
</organism>
<dbReference type="Pfam" id="PF20653">
    <property type="entry name" value="COG6_C"/>
    <property type="match status" value="1"/>
</dbReference>
<dbReference type="Proteomes" id="UP000272942">
    <property type="component" value="Unassembled WGS sequence"/>
</dbReference>
<sequence length="239" mass="27521">MATGTQLEKNPLLNKIHKILNTDIEENTELFDGLKAISNILPANNIRTRRNLRVDLEKHQLELYEDFLKAFTLVKERVEELDSDIKQMLKSCQDVNQQLVGVKSRTDDLINEAADLQAQSVKGELKLSVLECLHDTFQISTEDAELLCSANQPIDANFFRSLERAHQVEKNCKDMIRSGEQNLGFNMLDSTRSTMESAYQRLYQWTQNECRMRTQDTPEIGATLRKAMSELQDRPVLFK</sequence>
<evidence type="ECO:0000259" key="13">
    <source>
        <dbReference type="Pfam" id="PF20653"/>
    </source>
</evidence>
<dbReference type="Pfam" id="PF06419">
    <property type="entry name" value="COG6_N"/>
    <property type="match status" value="1"/>
</dbReference>
<reference evidence="14 15" key="2">
    <citation type="submission" date="2018-11" db="EMBL/GenBank/DDBJ databases">
        <authorList>
            <consortium name="Pathogen Informatics"/>
        </authorList>
    </citation>
    <scope>NUCLEOTIDE SEQUENCE [LARGE SCALE GENOMIC DNA]</scope>
    <source>
        <strain evidence="14 15">Egypt</strain>
    </source>
</reference>
<gene>
    <name evidence="14" type="ORF">ECPE_LOCUS17250</name>
</gene>
<keyword evidence="9 11" id="KW-0472">Membrane</keyword>
<evidence type="ECO:0000256" key="3">
    <source>
        <dbReference type="ARBA" id="ARBA00011023"/>
    </source>
</evidence>
<dbReference type="PANTHER" id="PTHR21506">
    <property type="entry name" value="COMPONENT OF OLIGOMERIC GOLGI COMPLEX 6"/>
    <property type="match status" value="1"/>
</dbReference>
<keyword evidence="6 11" id="KW-0813">Transport</keyword>
<feature type="domain" description="Conserved oligomeric complex COG6 N-terminal" evidence="12">
    <location>
        <begin position="38"/>
        <end position="148"/>
    </location>
</feature>
<evidence type="ECO:0000256" key="9">
    <source>
        <dbReference type="ARBA" id="ARBA00023136"/>
    </source>
</evidence>
<evidence type="ECO:0000256" key="11">
    <source>
        <dbReference type="RuleBase" id="RU365075"/>
    </source>
</evidence>
<dbReference type="GO" id="GO:0017119">
    <property type="term" value="C:Golgi transport complex"/>
    <property type="evidence" value="ECO:0007669"/>
    <property type="project" value="UniProtKB-UniRule"/>
</dbReference>
<evidence type="ECO:0000256" key="5">
    <source>
        <dbReference type="ARBA" id="ARBA00020973"/>
    </source>
</evidence>
<evidence type="ECO:0000256" key="6">
    <source>
        <dbReference type="ARBA" id="ARBA00022448"/>
    </source>
</evidence>
<evidence type="ECO:0000256" key="8">
    <source>
        <dbReference type="ARBA" id="ARBA00023034"/>
    </source>
</evidence>
<keyword evidence="8 11" id="KW-0333">Golgi apparatus</keyword>
<dbReference type="EMBL" id="UZAN01068259">
    <property type="protein sequence ID" value="VDP94539.1"/>
    <property type="molecule type" value="Genomic_DNA"/>
</dbReference>
<evidence type="ECO:0000313" key="14">
    <source>
        <dbReference type="EMBL" id="VDP94539.1"/>
    </source>
</evidence>